<organism evidence="1">
    <name type="scientific">Salix viminalis</name>
    <name type="common">Common osier</name>
    <name type="synonym">Basket willow</name>
    <dbReference type="NCBI Taxonomy" id="40686"/>
    <lineage>
        <taxon>Eukaryota</taxon>
        <taxon>Viridiplantae</taxon>
        <taxon>Streptophyta</taxon>
        <taxon>Embryophyta</taxon>
        <taxon>Tracheophyta</taxon>
        <taxon>Spermatophyta</taxon>
        <taxon>Magnoliopsida</taxon>
        <taxon>eudicotyledons</taxon>
        <taxon>Gunneridae</taxon>
        <taxon>Pentapetalae</taxon>
        <taxon>rosids</taxon>
        <taxon>fabids</taxon>
        <taxon>Malpighiales</taxon>
        <taxon>Salicaceae</taxon>
        <taxon>Saliceae</taxon>
        <taxon>Salix</taxon>
    </lineage>
</organism>
<sequence>MDEGKLSNLNKCNIGIGFVFTFDFFHLIDFQEASYRGGGNITFKGTLEENTDLTTRIFQGKLLLGAVLFHITHSGIALQFSSTANE</sequence>
<accession>A0A6N2NH81</accession>
<reference evidence="1" key="1">
    <citation type="submission" date="2019-03" db="EMBL/GenBank/DDBJ databases">
        <authorList>
            <person name="Mank J."/>
            <person name="Almeida P."/>
        </authorList>
    </citation>
    <scope>NUCLEOTIDE SEQUENCE</scope>
    <source>
        <strain evidence="1">78183</strain>
    </source>
</reference>
<name>A0A6N2NH81_SALVM</name>
<dbReference type="EMBL" id="CAADRP010002100">
    <property type="protein sequence ID" value="VFU61134.1"/>
    <property type="molecule type" value="Genomic_DNA"/>
</dbReference>
<protein>
    <submittedName>
        <fullName evidence="1">Uncharacterized protein</fullName>
    </submittedName>
</protein>
<proteinExistence type="predicted"/>
<dbReference type="AlphaFoldDB" id="A0A6N2NH81"/>
<gene>
    <name evidence="1" type="ORF">SVIM_LOCUS456840</name>
</gene>
<evidence type="ECO:0000313" key="1">
    <source>
        <dbReference type="EMBL" id="VFU61134.1"/>
    </source>
</evidence>